<evidence type="ECO:0000313" key="1">
    <source>
        <dbReference type="EMBL" id="GGJ86993.1"/>
    </source>
</evidence>
<accession>A0ABQ2E1F9</accession>
<name>A0ABQ2E1F9_9ACTN</name>
<gene>
    <name evidence="1" type="ORF">GCM10011583_18260</name>
</gene>
<proteinExistence type="predicted"/>
<organism evidence="1 2">
    <name type="scientific">Streptomyces camponoticapitis</name>
    <dbReference type="NCBI Taxonomy" id="1616125"/>
    <lineage>
        <taxon>Bacteria</taxon>
        <taxon>Bacillati</taxon>
        <taxon>Actinomycetota</taxon>
        <taxon>Actinomycetes</taxon>
        <taxon>Kitasatosporales</taxon>
        <taxon>Streptomycetaceae</taxon>
        <taxon>Streptomyces</taxon>
    </lineage>
</organism>
<dbReference type="EMBL" id="BMMV01000005">
    <property type="protein sequence ID" value="GGJ86993.1"/>
    <property type="molecule type" value="Genomic_DNA"/>
</dbReference>
<reference evidence="2" key="1">
    <citation type="journal article" date="2019" name="Int. J. Syst. Evol. Microbiol.">
        <title>The Global Catalogue of Microorganisms (GCM) 10K type strain sequencing project: providing services to taxonomists for standard genome sequencing and annotation.</title>
        <authorList>
            <consortium name="The Broad Institute Genomics Platform"/>
            <consortium name="The Broad Institute Genome Sequencing Center for Infectious Disease"/>
            <person name="Wu L."/>
            <person name="Ma J."/>
        </authorList>
    </citation>
    <scope>NUCLEOTIDE SEQUENCE [LARGE SCALE GENOMIC DNA]</scope>
    <source>
        <strain evidence="2">CGMCC 4.7275</strain>
    </source>
</reference>
<protein>
    <submittedName>
        <fullName evidence="1">Uncharacterized protein</fullName>
    </submittedName>
</protein>
<comment type="caution">
    <text evidence="1">The sequence shown here is derived from an EMBL/GenBank/DDBJ whole genome shotgun (WGS) entry which is preliminary data.</text>
</comment>
<evidence type="ECO:0000313" key="2">
    <source>
        <dbReference type="Proteomes" id="UP000660265"/>
    </source>
</evidence>
<keyword evidence="2" id="KW-1185">Reference proteome</keyword>
<sequence length="67" mass="7141">MVSAMSAPTLALVEEMRGEGLAARAAEIASTPDHPSTGSAWMYRAMARMAFEAAAENAEQPETGWQQ</sequence>
<dbReference type="Proteomes" id="UP000660265">
    <property type="component" value="Unassembled WGS sequence"/>
</dbReference>